<evidence type="ECO:0000313" key="6">
    <source>
        <dbReference type="Proteomes" id="UP001177023"/>
    </source>
</evidence>
<dbReference type="PROSITE" id="PS50088">
    <property type="entry name" value="ANK_REPEAT"/>
    <property type="match status" value="2"/>
</dbReference>
<evidence type="ECO:0000256" key="4">
    <source>
        <dbReference type="SAM" id="MobiDB-lite"/>
    </source>
</evidence>
<dbReference type="PANTHER" id="PTHR24174:SF16">
    <property type="entry name" value="CASKIN-2"/>
    <property type="match status" value="1"/>
</dbReference>
<dbReference type="SUPFAM" id="SSF48403">
    <property type="entry name" value="Ankyrin repeat"/>
    <property type="match status" value="1"/>
</dbReference>
<dbReference type="EMBL" id="CATQJA010002693">
    <property type="protein sequence ID" value="CAJ0584387.1"/>
    <property type="molecule type" value="Genomic_DNA"/>
</dbReference>
<organism evidence="5 6">
    <name type="scientific">Mesorhabditis spiculigera</name>
    <dbReference type="NCBI Taxonomy" id="96644"/>
    <lineage>
        <taxon>Eukaryota</taxon>
        <taxon>Metazoa</taxon>
        <taxon>Ecdysozoa</taxon>
        <taxon>Nematoda</taxon>
        <taxon>Chromadorea</taxon>
        <taxon>Rhabditida</taxon>
        <taxon>Rhabditina</taxon>
        <taxon>Rhabditomorpha</taxon>
        <taxon>Rhabditoidea</taxon>
        <taxon>Rhabditidae</taxon>
        <taxon>Mesorhabditinae</taxon>
        <taxon>Mesorhabditis</taxon>
    </lineage>
</organism>
<feature type="compositionally biased region" description="Basic and acidic residues" evidence="4">
    <location>
        <begin position="364"/>
        <end position="382"/>
    </location>
</feature>
<protein>
    <submittedName>
        <fullName evidence="5">Uncharacterized protein</fullName>
    </submittedName>
</protein>
<dbReference type="Gene3D" id="1.25.40.20">
    <property type="entry name" value="Ankyrin repeat-containing domain"/>
    <property type="match status" value="2"/>
</dbReference>
<proteinExistence type="predicted"/>
<gene>
    <name evidence="5" type="ORF">MSPICULIGERA_LOCUS22445</name>
</gene>
<keyword evidence="2 3" id="KW-0040">ANK repeat</keyword>
<reference evidence="5" key="1">
    <citation type="submission" date="2023-06" db="EMBL/GenBank/DDBJ databases">
        <authorList>
            <person name="Delattre M."/>
        </authorList>
    </citation>
    <scope>NUCLEOTIDE SEQUENCE</scope>
    <source>
        <strain evidence="5">AF72</strain>
    </source>
</reference>
<keyword evidence="6" id="KW-1185">Reference proteome</keyword>
<dbReference type="AlphaFoldDB" id="A0AA36GDD4"/>
<sequence>MVKDGSVRGPELIEICRKNDLEELHNWLVRKKYKKHRTPLNFLFNSNGGESGLLTIRDQNNDLTALHTAAKFGYEAICRTLIEHEAKLCTSKDKQGCLPLHLAVWYGHEAVVNLLCEANRSTVDCRNNAQETSLHLAAKQGHHNIVQALINNGADPKAQNARCETPLDMAARNGHGYVCKMLVAFCPDLAFQSAVECSSTAENSLAEPRVVYPIHMAAMHSHVDCIRMLILAGFQLDYVTKEGSALHVAARYGQIAAVEYLISEGIDPLIKDSSGRTVLEALEHLQEEPVELTQLIQSRERMEECKKLIKTYLRSLGELNTSDDSGVDGSPKEIVWRRLPSTSRASEVKRNGYKMPSPSPPYRFPDRPDRPDDLDPGADPKIDANQLHAGAAEGGLNPLDWEYRTENWPYVKAPSCAENCGKMAEACRSRSGA</sequence>
<evidence type="ECO:0000256" key="1">
    <source>
        <dbReference type="ARBA" id="ARBA00022737"/>
    </source>
</evidence>
<feature type="non-terminal residue" evidence="5">
    <location>
        <position position="433"/>
    </location>
</feature>
<dbReference type="Pfam" id="PF13637">
    <property type="entry name" value="Ank_4"/>
    <property type="match status" value="1"/>
</dbReference>
<comment type="caution">
    <text evidence="5">The sequence shown here is derived from an EMBL/GenBank/DDBJ whole genome shotgun (WGS) entry which is preliminary data.</text>
</comment>
<dbReference type="InterPro" id="IPR002110">
    <property type="entry name" value="Ankyrin_rpt"/>
</dbReference>
<dbReference type="InterPro" id="IPR033635">
    <property type="entry name" value="ANKS1/Caskin"/>
</dbReference>
<feature type="repeat" description="ANK" evidence="3">
    <location>
        <begin position="241"/>
        <end position="273"/>
    </location>
</feature>
<evidence type="ECO:0000313" key="5">
    <source>
        <dbReference type="EMBL" id="CAJ0584387.1"/>
    </source>
</evidence>
<dbReference type="PROSITE" id="PS50297">
    <property type="entry name" value="ANK_REP_REGION"/>
    <property type="match status" value="2"/>
</dbReference>
<feature type="repeat" description="ANK" evidence="3">
    <location>
        <begin position="129"/>
        <end position="161"/>
    </location>
</feature>
<evidence type="ECO:0000256" key="2">
    <source>
        <dbReference type="ARBA" id="ARBA00023043"/>
    </source>
</evidence>
<dbReference type="SMART" id="SM00248">
    <property type="entry name" value="ANK"/>
    <property type="match status" value="6"/>
</dbReference>
<accession>A0AA36GDD4</accession>
<dbReference type="Pfam" id="PF12796">
    <property type="entry name" value="Ank_2"/>
    <property type="match status" value="2"/>
</dbReference>
<feature type="region of interest" description="Disordered" evidence="4">
    <location>
        <begin position="346"/>
        <end position="383"/>
    </location>
</feature>
<evidence type="ECO:0000256" key="3">
    <source>
        <dbReference type="PROSITE-ProRule" id="PRU00023"/>
    </source>
</evidence>
<dbReference type="InterPro" id="IPR036770">
    <property type="entry name" value="Ankyrin_rpt-contain_sf"/>
</dbReference>
<dbReference type="Proteomes" id="UP001177023">
    <property type="component" value="Unassembled WGS sequence"/>
</dbReference>
<dbReference type="PANTHER" id="PTHR24174">
    <property type="entry name" value="ANKYRIN REPEAT AND STERILE ALPHA MOTIF DOMAIN-CONTAINING PROTEIN 1"/>
    <property type="match status" value="1"/>
</dbReference>
<keyword evidence="1" id="KW-0677">Repeat</keyword>
<name>A0AA36GDD4_9BILA</name>